<evidence type="ECO:0000313" key="1">
    <source>
        <dbReference type="EMBL" id="MBW4563257.1"/>
    </source>
</evidence>
<dbReference type="InterPro" id="IPR052559">
    <property type="entry name" value="V-haloperoxidase"/>
</dbReference>
<evidence type="ECO:0000313" key="2">
    <source>
        <dbReference type="Proteomes" id="UP000715781"/>
    </source>
</evidence>
<dbReference type="Proteomes" id="UP000715781">
    <property type="component" value="Unassembled WGS sequence"/>
</dbReference>
<dbReference type="SUPFAM" id="SSF48317">
    <property type="entry name" value="Acid phosphatase/Vanadium-dependent haloperoxidase"/>
    <property type="match status" value="1"/>
</dbReference>
<dbReference type="Gene3D" id="1.10.606.20">
    <property type="match status" value="1"/>
</dbReference>
<dbReference type="InterPro" id="IPR036938">
    <property type="entry name" value="PAP2/HPO_sf"/>
</dbReference>
<dbReference type="AlphaFoldDB" id="A0A951Q0W5"/>
<dbReference type="PANTHER" id="PTHR34599:SF1">
    <property type="entry name" value="PHOSPHATIDIC ACID PHOSPHATASE TYPE 2_HALOPEROXIDASE DOMAIN-CONTAINING PROTEIN"/>
    <property type="match status" value="1"/>
</dbReference>
<reference evidence="1" key="2">
    <citation type="journal article" date="2022" name="Microbiol. Resour. Announc.">
        <title>Metagenome Sequencing to Explore Phylogenomics of Terrestrial Cyanobacteria.</title>
        <authorList>
            <person name="Ward R.D."/>
            <person name="Stajich J.E."/>
            <person name="Johansen J.R."/>
            <person name="Huntemann M."/>
            <person name="Clum A."/>
            <person name="Foster B."/>
            <person name="Foster B."/>
            <person name="Roux S."/>
            <person name="Palaniappan K."/>
            <person name="Varghese N."/>
            <person name="Mukherjee S."/>
            <person name="Reddy T.B.K."/>
            <person name="Daum C."/>
            <person name="Copeland A."/>
            <person name="Chen I.A."/>
            <person name="Ivanova N.N."/>
            <person name="Kyrpides N.C."/>
            <person name="Shapiro N."/>
            <person name="Eloe-Fadrosh E.A."/>
            <person name="Pietrasiak N."/>
        </authorList>
    </citation>
    <scope>NUCLEOTIDE SEQUENCE</scope>
    <source>
        <strain evidence="1">JT2-VF2</strain>
    </source>
</reference>
<dbReference type="PANTHER" id="PTHR34599">
    <property type="entry name" value="PEROXIDASE-RELATED"/>
    <property type="match status" value="1"/>
</dbReference>
<sequence length="357" mass="38373">MGSIDSSETVGASSEAAVVGAAYETLINLYPGEAAAFEVQKIRSLAEIPDSKAKEAGYNLGVRVANQILESRSNDSAPEAFFKPYTVQPTPGVWRPTINSSTDEIGGDALLPGWGDVTPFAISSVEDVLEGTGVDGPPALDSIQYAEELEQLRLFGGLENTEVTQIIRTPEQTEIAKFWSYDRSSTFGEPYNLIAQDVALQQGNTLAENARLFALMNMAIADAGVVAFDVKYTYNQWRPITGIREANTNGNPYTIQDPNWKSLLDTPPHPDYMAAHSALGAAAGTVLASFYGTDNISFTIPSQELPGVARSFQGFRDFVEENSISRFYGGIHLSSSSEAGLIAGTSVGNYVFNNVLV</sequence>
<reference evidence="1" key="1">
    <citation type="submission" date="2021-05" db="EMBL/GenBank/DDBJ databases">
        <authorList>
            <person name="Pietrasiak N."/>
            <person name="Ward R."/>
            <person name="Stajich J.E."/>
            <person name="Kurbessoian T."/>
        </authorList>
    </citation>
    <scope>NUCLEOTIDE SEQUENCE</scope>
    <source>
        <strain evidence="1">JT2-VF2</strain>
    </source>
</reference>
<dbReference type="CDD" id="cd03398">
    <property type="entry name" value="PAP2_haloperoxidase"/>
    <property type="match status" value="1"/>
</dbReference>
<comment type="caution">
    <text evidence="1">The sequence shown here is derived from an EMBL/GenBank/DDBJ whole genome shotgun (WGS) entry which is preliminary data.</text>
</comment>
<name>A0A951Q0W5_9NOST</name>
<organism evidence="1 2">
    <name type="scientific">Mojavia pulchra JT2-VF2</name>
    <dbReference type="NCBI Taxonomy" id="287848"/>
    <lineage>
        <taxon>Bacteria</taxon>
        <taxon>Bacillati</taxon>
        <taxon>Cyanobacteriota</taxon>
        <taxon>Cyanophyceae</taxon>
        <taxon>Nostocales</taxon>
        <taxon>Nostocaceae</taxon>
    </lineage>
</organism>
<proteinExistence type="predicted"/>
<accession>A0A951Q0W5</accession>
<gene>
    <name evidence="1" type="ORF">KME32_19325</name>
</gene>
<protein>
    <submittedName>
        <fullName evidence="1">Vanadium-dependent haloperoxidase</fullName>
    </submittedName>
</protein>
<dbReference type="EMBL" id="JAHHHN010000011">
    <property type="protein sequence ID" value="MBW4563257.1"/>
    <property type="molecule type" value="Genomic_DNA"/>
</dbReference>